<dbReference type="PROSITE" id="PS51257">
    <property type="entry name" value="PROKAR_LIPOPROTEIN"/>
    <property type="match status" value="1"/>
</dbReference>
<comment type="caution">
    <text evidence="1">The sequence shown here is derived from an EMBL/GenBank/DDBJ whole genome shotgun (WGS) entry which is preliminary data.</text>
</comment>
<proteinExistence type="predicted"/>
<evidence type="ECO:0008006" key="3">
    <source>
        <dbReference type="Google" id="ProtNLM"/>
    </source>
</evidence>
<accession>A0ABS4TGT9</accession>
<organism evidence="1 2">
    <name type="scientific">Kibdelosporangium banguiense</name>
    <dbReference type="NCBI Taxonomy" id="1365924"/>
    <lineage>
        <taxon>Bacteria</taxon>
        <taxon>Bacillati</taxon>
        <taxon>Actinomycetota</taxon>
        <taxon>Actinomycetes</taxon>
        <taxon>Pseudonocardiales</taxon>
        <taxon>Pseudonocardiaceae</taxon>
        <taxon>Kibdelosporangium</taxon>
    </lineage>
</organism>
<sequence>MRRARLAVLVAAVFLGGCTNQVDGTALSDPGYLPPKRGGSTSALIGTPNTLDACSLLEPAALAQFGTAEVPLQESYDYCWLRMKAGESSVAVRFGLLERIRAVGDLEAKEVEPVAGLRIFEEPPLPDRCARYILFSDNVTLAVSADTRDTPGKNISQLCSVTEKAATVIAENVAARKVTHHQYAASSLGPLNACAAVTVSLPQVPGLAAGEVTTYPATHQCRWGSETVPSLTLRYVLSEPSTASNVQHENISGRQTGVYNVDVNGRTLCVAEVKQGTGRELAQVIVRLAPGSQEAACVAARGVAAEVWSKLPAPS</sequence>
<reference evidence="1 2" key="1">
    <citation type="submission" date="2021-03" db="EMBL/GenBank/DDBJ databases">
        <title>Sequencing the genomes of 1000 actinobacteria strains.</title>
        <authorList>
            <person name="Klenk H.-P."/>
        </authorList>
    </citation>
    <scope>NUCLEOTIDE SEQUENCE [LARGE SCALE GENOMIC DNA]</scope>
    <source>
        <strain evidence="1 2">DSM 46670</strain>
    </source>
</reference>
<keyword evidence="2" id="KW-1185">Reference proteome</keyword>
<name>A0ABS4TGT9_9PSEU</name>
<evidence type="ECO:0000313" key="1">
    <source>
        <dbReference type="EMBL" id="MBP2323240.1"/>
    </source>
</evidence>
<dbReference type="RefSeq" id="WP_209639308.1">
    <property type="nucleotide sequence ID" value="NZ_JAGINW010000001.1"/>
</dbReference>
<protein>
    <recommendedName>
        <fullName evidence="3">DUF3558 domain-containing protein</fullName>
    </recommendedName>
</protein>
<gene>
    <name evidence="1" type="ORF">JOF56_003625</name>
</gene>
<evidence type="ECO:0000313" key="2">
    <source>
        <dbReference type="Proteomes" id="UP001519332"/>
    </source>
</evidence>
<dbReference type="EMBL" id="JAGINW010000001">
    <property type="protein sequence ID" value="MBP2323240.1"/>
    <property type="molecule type" value="Genomic_DNA"/>
</dbReference>
<dbReference type="Proteomes" id="UP001519332">
    <property type="component" value="Unassembled WGS sequence"/>
</dbReference>